<comment type="caution">
    <text evidence="1">The sequence shown here is derived from an EMBL/GenBank/DDBJ whole genome shotgun (WGS) entry which is preliminary data.</text>
</comment>
<reference evidence="1 2" key="1">
    <citation type="journal article" date="2019" name="Commun. Biol.">
        <title>The bagworm genome reveals a unique fibroin gene that provides high tensile strength.</title>
        <authorList>
            <person name="Kono N."/>
            <person name="Nakamura H."/>
            <person name="Ohtoshi R."/>
            <person name="Tomita M."/>
            <person name="Numata K."/>
            <person name="Arakawa K."/>
        </authorList>
    </citation>
    <scope>NUCLEOTIDE SEQUENCE [LARGE SCALE GENOMIC DNA]</scope>
</reference>
<dbReference type="AlphaFoldDB" id="A0A4C1SXS2"/>
<evidence type="ECO:0000313" key="1">
    <source>
        <dbReference type="EMBL" id="GBP07053.1"/>
    </source>
</evidence>
<accession>A0A4C1SXS2</accession>
<protein>
    <submittedName>
        <fullName evidence="1">Uncharacterized protein</fullName>
    </submittedName>
</protein>
<gene>
    <name evidence="1" type="ORF">EVAR_4469_1</name>
</gene>
<proteinExistence type="predicted"/>
<dbReference type="EMBL" id="BGZK01000024">
    <property type="protein sequence ID" value="GBP07053.1"/>
    <property type="molecule type" value="Genomic_DNA"/>
</dbReference>
<organism evidence="1 2">
    <name type="scientific">Eumeta variegata</name>
    <name type="common">Bagworm moth</name>
    <name type="synonym">Eumeta japonica</name>
    <dbReference type="NCBI Taxonomy" id="151549"/>
    <lineage>
        <taxon>Eukaryota</taxon>
        <taxon>Metazoa</taxon>
        <taxon>Ecdysozoa</taxon>
        <taxon>Arthropoda</taxon>
        <taxon>Hexapoda</taxon>
        <taxon>Insecta</taxon>
        <taxon>Pterygota</taxon>
        <taxon>Neoptera</taxon>
        <taxon>Endopterygota</taxon>
        <taxon>Lepidoptera</taxon>
        <taxon>Glossata</taxon>
        <taxon>Ditrysia</taxon>
        <taxon>Tineoidea</taxon>
        <taxon>Psychidae</taxon>
        <taxon>Oiketicinae</taxon>
        <taxon>Eumeta</taxon>
    </lineage>
</organism>
<keyword evidence="2" id="KW-1185">Reference proteome</keyword>
<evidence type="ECO:0000313" key="2">
    <source>
        <dbReference type="Proteomes" id="UP000299102"/>
    </source>
</evidence>
<name>A0A4C1SXS2_EUMVA</name>
<sequence length="197" mass="21633">MFGWAMRGVARLRAGPALGARYITDIGSPPRPALTRSPPSGDQLQSGDRLNGYLRLIAFPSIDQSMINSNFKTEQKDIRVQSLIICHGKAVVDIASVRWWIGEQLQIRSITISNTTAQVVYSIEVAGPRVRPRAAAAPSDLILLGCYSDSRLNNSSGAVGKLFIMRTHYPAGSGPSSRRRRRYQYFTPVTELLSGLT</sequence>
<dbReference type="Proteomes" id="UP000299102">
    <property type="component" value="Unassembled WGS sequence"/>
</dbReference>